<dbReference type="SUPFAM" id="SSF53067">
    <property type="entry name" value="Actin-like ATPase domain"/>
    <property type="match status" value="2"/>
</dbReference>
<name>A0A7W1WWC1_9GAMM</name>
<evidence type="ECO:0000256" key="1">
    <source>
        <dbReference type="ARBA" id="ARBA00004496"/>
    </source>
</evidence>
<proteinExistence type="inferred from homology"/>
<sequence length="230" mass="24703">MSNILALDTSTDACSAALLLNGRMLQRFTIEPRRHTHLLLPMVEALLAEADIALNTLDAIAFGRGPGSFAGIRIATGAAQGLALAADVPVVPVSTLEAMAFAADVAEGSCLLTALDARMDEVYWSAWRREGDRVEALLEEQVSAPAAVVLPDACSAEGFTALGSGWRYREHMSDQLTGRILTCMTDVYPQAEAMARLAVTAVERGEAMAPDDAQPVYLRDQVAWKKKDQQ</sequence>
<evidence type="ECO:0000256" key="6">
    <source>
        <dbReference type="ARBA" id="ARBA00032446"/>
    </source>
</evidence>
<evidence type="ECO:0000256" key="5">
    <source>
        <dbReference type="ARBA" id="ARBA00022694"/>
    </source>
</evidence>
<accession>A0A7W1WWC1</accession>
<feature type="domain" description="Gcp-like" evidence="7">
    <location>
        <begin position="33"/>
        <end position="150"/>
    </location>
</feature>
<evidence type="ECO:0000256" key="2">
    <source>
        <dbReference type="ARBA" id="ARBA00010493"/>
    </source>
</evidence>
<dbReference type="GO" id="GO:0005829">
    <property type="term" value="C:cytosol"/>
    <property type="evidence" value="ECO:0007669"/>
    <property type="project" value="TreeGrafter"/>
</dbReference>
<dbReference type="NCBIfam" id="TIGR03725">
    <property type="entry name" value="T6A_YeaZ"/>
    <property type="match status" value="1"/>
</dbReference>
<dbReference type="EMBL" id="JACEMT010000035">
    <property type="protein sequence ID" value="MBA4501429.1"/>
    <property type="molecule type" value="Genomic_DNA"/>
</dbReference>
<dbReference type="FunFam" id="3.30.420.40:FF:000097">
    <property type="entry name" value="tRNA threonylcarbamoyladenosine biosynthesis protein TsaB"/>
    <property type="match status" value="1"/>
</dbReference>
<reference evidence="8 9" key="1">
    <citation type="submission" date="2020-07" db="EMBL/GenBank/DDBJ databases">
        <title>Bacterium isolated from marien macroalgae.</title>
        <authorList>
            <person name="Zhu K."/>
            <person name="Lu D."/>
            <person name="Du Z."/>
        </authorList>
    </citation>
    <scope>NUCLEOTIDE SEQUENCE [LARGE SCALE GENOMIC DNA]</scope>
    <source>
        <strain evidence="8 9">3-1745</strain>
    </source>
</reference>
<keyword evidence="8" id="KW-0808">Transferase</keyword>
<dbReference type="CDD" id="cd24032">
    <property type="entry name" value="ASKHA_NBD_TsaB"/>
    <property type="match status" value="1"/>
</dbReference>
<evidence type="ECO:0000313" key="8">
    <source>
        <dbReference type="EMBL" id="MBA4501429.1"/>
    </source>
</evidence>
<dbReference type="GO" id="GO:0002949">
    <property type="term" value="P:tRNA threonylcarbamoyladenosine modification"/>
    <property type="evidence" value="ECO:0007669"/>
    <property type="project" value="InterPro"/>
</dbReference>
<comment type="similarity">
    <text evidence="2">Belongs to the KAE1 / TsaD family. TsaB subfamily.</text>
</comment>
<evidence type="ECO:0000259" key="7">
    <source>
        <dbReference type="Pfam" id="PF00814"/>
    </source>
</evidence>
<dbReference type="Gene3D" id="3.30.420.40">
    <property type="match status" value="2"/>
</dbReference>
<evidence type="ECO:0000256" key="3">
    <source>
        <dbReference type="ARBA" id="ARBA00019012"/>
    </source>
</evidence>
<comment type="subcellular location">
    <subcellularLocation>
        <location evidence="1">Cytoplasm</location>
    </subcellularLocation>
</comment>
<keyword evidence="4" id="KW-0963">Cytoplasm</keyword>
<evidence type="ECO:0000256" key="4">
    <source>
        <dbReference type="ARBA" id="ARBA00022490"/>
    </source>
</evidence>
<dbReference type="AlphaFoldDB" id="A0A7W1WWC1"/>
<dbReference type="Proteomes" id="UP000538931">
    <property type="component" value="Unassembled WGS sequence"/>
</dbReference>
<comment type="caution">
    <text evidence="8">The sequence shown here is derived from an EMBL/GenBank/DDBJ whole genome shotgun (WGS) entry which is preliminary data.</text>
</comment>
<keyword evidence="5" id="KW-0819">tRNA processing</keyword>
<dbReference type="InterPro" id="IPR022496">
    <property type="entry name" value="T6A_TsaB"/>
</dbReference>
<dbReference type="PANTHER" id="PTHR11735:SF11">
    <property type="entry name" value="TRNA THREONYLCARBAMOYLADENOSINE BIOSYNTHESIS PROTEIN TSAB"/>
    <property type="match status" value="1"/>
</dbReference>
<dbReference type="InterPro" id="IPR000905">
    <property type="entry name" value="Gcp-like_dom"/>
</dbReference>
<keyword evidence="9" id="KW-1185">Reference proteome</keyword>
<evidence type="ECO:0000313" key="9">
    <source>
        <dbReference type="Proteomes" id="UP000538931"/>
    </source>
</evidence>
<protein>
    <recommendedName>
        <fullName evidence="3">tRNA threonylcarbamoyladenosine biosynthesis protein TsaB</fullName>
    </recommendedName>
    <alternativeName>
        <fullName evidence="6">t(6)A37 threonylcarbamoyladenosine biosynthesis protein TsaB</fullName>
    </alternativeName>
</protein>
<dbReference type="GO" id="GO:0016740">
    <property type="term" value="F:transferase activity"/>
    <property type="evidence" value="ECO:0007669"/>
    <property type="project" value="UniProtKB-KW"/>
</dbReference>
<dbReference type="Pfam" id="PF00814">
    <property type="entry name" value="TsaD"/>
    <property type="match status" value="1"/>
</dbReference>
<dbReference type="PANTHER" id="PTHR11735">
    <property type="entry name" value="TRNA N6-ADENOSINE THREONYLCARBAMOYLTRANSFERASE"/>
    <property type="match status" value="1"/>
</dbReference>
<dbReference type="RefSeq" id="WP_181737290.1">
    <property type="nucleotide sequence ID" value="NZ_JACEMT010000035.1"/>
</dbReference>
<organism evidence="8 9">
    <name type="scientific">Marinobacterium marinum</name>
    <dbReference type="NCBI Taxonomy" id="2756129"/>
    <lineage>
        <taxon>Bacteria</taxon>
        <taxon>Pseudomonadati</taxon>
        <taxon>Pseudomonadota</taxon>
        <taxon>Gammaproteobacteria</taxon>
        <taxon>Oceanospirillales</taxon>
        <taxon>Oceanospirillaceae</taxon>
        <taxon>Marinobacterium</taxon>
    </lineage>
</organism>
<dbReference type="InterPro" id="IPR043129">
    <property type="entry name" value="ATPase_NBD"/>
</dbReference>
<gene>
    <name evidence="8" type="primary">tsaB</name>
    <name evidence="8" type="ORF">H1S06_03490</name>
</gene>